<dbReference type="FunFam" id="1.20.900.10:FF:000060">
    <property type="entry name" value="Rho guanine nucleotide exchange factor osg-1"/>
    <property type="match status" value="1"/>
</dbReference>
<dbReference type="Gene3D" id="1.20.900.10">
    <property type="entry name" value="Dbl homology (DH) domain"/>
    <property type="match status" value="1"/>
</dbReference>
<reference evidence="5 6" key="1">
    <citation type="submission" date="2022-05" db="EMBL/GenBank/DDBJ databases">
        <title>Chromosome-level reference genomes for two strains of Caenorhabditis briggsae: an improved platform for comparative genomics.</title>
        <authorList>
            <person name="Stevens L."/>
            <person name="Andersen E.C."/>
        </authorList>
    </citation>
    <scope>NUCLEOTIDE SEQUENCE [LARGE SCALE GENOMIC DNA]</scope>
    <source>
        <strain evidence="5">QX1410_ONT</strain>
        <tissue evidence="5">Whole-organism</tissue>
    </source>
</reference>
<feature type="compositionally biased region" description="Acidic residues" evidence="3">
    <location>
        <begin position="1"/>
        <end position="12"/>
    </location>
</feature>
<evidence type="ECO:0000256" key="1">
    <source>
        <dbReference type="ARBA" id="ARBA00022658"/>
    </source>
</evidence>
<dbReference type="InterPro" id="IPR011047">
    <property type="entry name" value="Quinoprotein_ADH-like_sf"/>
</dbReference>
<dbReference type="SUPFAM" id="SSF50998">
    <property type="entry name" value="Quinoprotein alcohol dehydrogenase-like"/>
    <property type="match status" value="1"/>
</dbReference>
<evidence type="ECO:0000256" key="3">
    <source>
        <dbReference type="SAM" id="MobiDB-lite"/>
    </source>
</evidence>
<evidence type="ECO:0000259" key="4">
    <source>
        <dbReference type="PROSITE" id="PS50010"/>
    </source>
</evidence>
<dbReference type="InterPro" id="IPR000219">
    <property type="entry name" value="DH_dom"/>
</dbReference>
<dbReference type="InterPro" id="IPR001331">
    <property type="entry name" value="GDS_CDC24_CS"/>
</dbReference>
<feature type="compositionally biased region" description="Polar residues" evidence="3">
    <location>
        <begin position="83"/>
        <end position="93"/>
    </location>
</feature>
<dbReference type="InterPro" id="IPR039919">
    <property type="entry name" value="ARHGEF10/ARHGEF17"/>
</dbReference>
<feature type="compositionally biased region" description="Low complexity" evidence="3">
    <location>
        <begin position="856"/>
        <end position="868"/>
    </location>
</feature>
<keyword evidence="1" id="KW-0344">Guanine-nucleotide releasing factor</keyword>
<feature type="compositionally biased region" description="Polar residues" evidence="3">
    <location>
        <begin position="31"/>
        <end position="43"/>
    </location>
</feature>
<dbReference type="InterPro" id="IPR035899">
    <property type="entry name" value="DBL_dom_sf"/>
</dbReference>
<feature type="region of interest" description="Disordered" evidence="3">
    <location>
        <begin position="1"/>
        <end position="98"/>
    </location>
</feature>
<evidence type="ECO:0000256" key="2">
    <source>
        <dbReference type="SAM" id="Coils"/>
    </source>
</evidence>
<protein>
    <recommendedName>
        <fullName evidence="4">DH domain-containing protein</fullName>
    </recommendedName>
</protein>
<accession>A0AAE9DAC1</accession>
<organism evidence="5 6">
    <name type="scientific">Caenorhabditis briggsae</name>
    <dbReference type="NCBI Taxonomy" id="6238"/>
    <lineage>
        <taxon>Eukaryota</taxon>
        <taxon>Metazoa</taxon>
        <taxon>Ecdysozoa</taxon>
        <taxon>Nematoda</taxon>
        <taxon>Chromadorea</taxon>
        <taxon>Rhabditida</taxon>
        <taxon>Rhabditina</taxon>
        <taxon>Rhabditomorpha</taxon>
        <taxon>Rhabditoidea</taxon>
        <taxon>Rhabditidae</taxon>
        <taxon>Peloderinae</taxon>
        <taxon>Caenorhabditis</taxon>
    </lineage>
</organism>
<keyword evidence="2" id="KW-0175">Coiled coil</keyword>
<evidence type="ECO:0000313" key="6">
    <source>
        <dbReference type="Proteomes" id="UP000827892"/>
    </source>
</evidence>
<dbReference type="GO" id="GO:0035556">
    <property type="term" value="P:intracellular signal transduction"/>
    <property type="evidence" value="ECO:0007669"/>
    <property type="project" value="InterPro"/>
</dbReference>
<dbReference type="EMBL" id="CP090893">
    <property type="protein sequence ID" value="ULT99714.1"/>
    <property type="molecule type" value="Genomic_DNA"/>
</dbReference>
<dbReference type="Pfam" id="PF00621">
    <property type="entry name" value="RhoGEF"/>
    <property type="match status" value="1"/>
</dbReference>
<evidence type="ECO:0000313" key="5">
    <source>
        <dbReference type="EMBL" id="ULT99714.1"/>
    </source>
</evidence>
<dbReference type="Pfam" id="PF19057">
    <property type="entry name" value="PH_19"/>
    <property type="match status" value="1"/>
</dbReference>
<dbReference type="Pfam" id="PF19056">
    <property type="entry name" value="WD40_2"/>
    <property type="match status" value="1"/>
</dbReference>
<dbReference type="SUPFAM" id="SSF48065">
    <property type="entry name" value="DBL homology domain (DH-domain)"/>
    <property type="match status" value="1"/>
</dbReference>
<dbReference type="AlphaFoldDB" id="A0AAE9DAC1"/>
<dbReference type="SMART" id="SM00325">
    <property type="entry name" value="RhoGEF"/>
    <property type="match status" value="1"/>
</dbReference>
<sequence length="1173" mass="132036">MLNPNDADDSDSSTDTPPPPVIAVPRPKRSATVSPSTRNSFYNSRRRSDANLNFFNERERQRERRRSMVRASRERSETRRASQQNLRKTNSEPNVDMPSIDVEALQKLLLSLPKFASTSRSRVNHRHDSDSGGEMTTEIEELKDAAKSIQSLQRVLAYPSQVSSDRGESSVFSDVDDVSLATDTTDGGRRSGISTRLGHPRGVMQFIPSIRNDQFVPTSEIRRNSISRKSSVPDGFMSSEMQSDPVPNVRNRRRGIVDEMFSSSTSLMVDRPSETLAGVNRFAKLLDTFRSRPTSPEQHPSISWNPYVYSDGGETALESCGMEDSLHEADILLWKKRSRASLRRHYSVRHLTARELLDTEKSFVEGLEFLVTKYMRPLRQPLECTLIEASLVDKIFYRIPEILAHHQVLLTTLSQRIEQWHKDAIIGDVLLAHFSKQSMIETYIAFVDNFKFAKAAISQARQKHAFEKYYSRCCRDHPNKLDLDALLISPIQRVPRYELIVKQMLKHTPVEHEDRERLQRAQRHIHCLAVAINQHKDGSEQMEQRLREIEAIVDGLDDLVTKERTLLRHDIITLKGTDRERCIFMLSDLLLVTSVKKKAKVMYNKLTSQSMDFLESNRFKLLFKVALEDVQISKDTLSQLETVERKLESSREDDRVLKKMSQLCSLLKCEKKILMEMLETMETDNSMNIRELTEKMSNDPDLSAVHLDVLTSNGFEPFVLEFPNAEKRSVWEATFKDAKTTLAKHLTAAPSCSLKTIIAHQTRPGLQLCTATVVPGKRVDNTPFLWVCASDKFSGQVAVMALDSGEITIESCSAIGNAAVTAMCTVPPPMKPRKRKIKSQKSLEQMQNETIMDINSSGSDSESSSDEGASTAGQTTVWIGNDDGEVFVVNSTERVRSRTRDRLARLRNSITSICAANGNVLVATSYSNQVQLLLFRPGSDGNWDLDNPQTVGHVCQAPITNMQQIGRRVIIASGNSLHSYFIDTGKFQPPVEILPSSDVITLMNVTGQYVFLCGRKSTEIFVFDVFELSVLNNFNIASFVRSQLLGREHILREHKMGCLRVSCLTVARHNLWIGTSAGFVLSTSVQSAKSNPTPDLRVCEIGHSGPCRILLPIQTPTHFNHSSRKQKRSSLNVPSQQSSQQLLVSCGEGLDDGTATQDPSTDSINHLIFWKCS</sequence>
<dbReference type="PROSITE" id="PS00741">
    <property type="entry name" value="DH_1"/>
    <property type="match status" value="1"/>
</dbReference>
<gene>
    <name evidence="5" type="ORF">L3Y34_000774</name>
</gene>
<name>A0AAE9DAC1_CAEBR</name>
<proteinExistence type="predicted"/>
<dbReference type="PANTHER" id="PTHR12877:SF15">
    <property type="entry name" value="RHO GUANINE NUCLEOTIDE EXCHANGE FACTOR 17"/>
    <property type="match status" value="1"/>
</dbReference>
<dbReference type="Proteomes" id="UP000827892">
    <property type="component" value="Chromosome III"/>
</dbReference>
<dbReference type="PANTHER" id="PTHR12877">
    <property type="entry name" value="RHO GUANINE NUCLEOTIDE EXCHANGE FACTOR"/>
    <property type="match status" value="1"/>
</dbReference>
<feature type="domain" description="DH" evidence="4">
    <location>
        <begin position="348"/>
        <end position="535"/>
    </location>
</feature>
<feature type="region of interest" description="Disordered" evidence="3">
    <location>
        <begin position="227"/>
        <end position="249"/>
    </location>
</feature>
<dbReference type="PROSITE" id="PS50010">
    <property type="entry name" value="DH_2"/>
    <property type="match status" value="1"/>
</dbReference>
<dbReference type="CDD" id="cd00160">
    <property type="entry name" value="RhoGEF"/>
    <property type="match status" value="1"/>
</dbReference>
<feature type="region of interest" description="Disordered" evidence="3">
    <location>
        <begin position="854"/>
        <end position="876"/>
    </location>
</feature>
<dbReference type="GO" id="GO:0005085">
    <property type="term" value="F:guanyl-nucleotide exchange factor activity"/>
    <property type="evidence" value="ECO:0007669"/>
    <property type="project" value="UniProtKB-KW"/>
</dbReference>
<feature type="coiled-coil region" evidence="2">
    <location>
        <begin position="532"/>
        <end position="559"/>
    </location>
</feature>
<feature type="compositionally biased region" description="Basic and acidic residues" evidence="3">
    <location>
        <begin position="71"/>
        <end position="80"/>
    </location>
</feature>